<dbReference type="GO" id="GO:0005524">
    <property type="term" value="F:ATP binding"/>
    <property type="evidence" value="ECO:0007669"/>
    <property type="project" value="UniProtKB-KW"/>
</dbReference>
<dbReference type="PANTHER" id="PTHR10492">
    <property type="match status" value="1"/>
</dbReference>
<evidence type="ECO:0000259" key="4">
    <source>
        <dbReference type="Pfam" id="PF14214"/>
    </source>
</evidence>
<dbReference type="Gramene" id="Psat06G0446600-T1">
    <property type="protein sequence ID" value="KAI5399102.1"/>
    <property type="gene ID" value="KIW84_064466"/>
</dbReference>
<evidence type="ECO:0000259" key="3">
    <source>
        <dbReference type="Pfam" id="PF05970"/>
    </source>
</evidence>
<dbReference type="EMBL" id="JAMSHJ010000006">
    <property type="protein sequence ID" value="KAI5399102.1"/>
    <property type="molecule type" value="Genomic_DNA"/>
</dbReference>
<comment type="catalytic activity">
    <reaction evidence="1">
        <text>ATP + H2O = ADP + phosphate + H(+)</text>
        <dbReference type="Rhea" id="RHEA:13065"/>
        <dbReference type="ChEBI" id="CHEBI:15377"/>
        <dbReference type="ChEBI" id="CHEBI:15378"/>
        <dbReference type="ChEBI" id="CHEBI:30616"/>
        <dbReference type="ChEBI" id="CHEBI:43474"/>
        <dbReference type="ChEBI" id="CHEBI:456216"/>
        <dbReference type="EC" id="5.6.2.3"/>
    </reaction>
</comment>
<keyword evidence="1" id="KW-0067">ATP-binding</keyword>
<dbReference type="Pfam" id="PF14214">
    <property type="entry name" value="Helitron_like_N"/>
    <property type="match status" value="1"/>
</dbReference>
<dbReference type="PANTHER" id="PTHR10492:SF94">
    <property type="entry name" value="ATP-DEPENDENT DNA HELICASE"/>
    <property type="match status" value="1"/>
</dbReference>
<dbReference type="InterPro" id="IPR027417">
    <property type="entry name" value="P-loop_NTPase"/>
</dbReference>
<feature type="domain" description="Helitron helicase-like" evidence="4">
    <location>
        <begin position="336"/>
        <end position="517"/>
    </location>
</feature>
<organism evidence="5 6">
    <name type="scientific">Pisum sativum</name>
    <name type="common">Garden pea</name>
    <name type="synonym">Lathyrus oleraceus</name>
    <dbReference type="NCBI Taxonomy" id="3888"/>
    <lineage>
        <taxon>Eukaryota</taxon>
        <taxon>Viridiplantae</taxon>
        <taxon>Streptophyta</taxon>
        <taxon>Embryophyta</taxon>
        <taxon>Tracheophyta</taxon>
        <taxon>Spermatophyta</taxon>
        <taxon>Magnoliopsida</taxon>
        <taxon>eudicotyledons</taxon>
        <taxon>Gunneridae</taxon>
        <taxon>Pentapetalae</taxon>
        <taxon>rosids</taxon>
        <taxon>fabids</taxon>
        <taxon>Fabales</taxon>
        <taxon>Fabaceae</taxon>
        <taxon>Papilionoideae</taxon>
        <taxon>50 kb inversion clade</taxon>
        <taxon>NPAAA clade</taxon>
        <taxon>Hologalegina</taxon>
        <taxon>IRL clade</taxon>
        <taxon>Fabeae</taxon>
        <taxon>Lathyrus</taxon>
    </lineage>
</organism>
<protein>
    <recommendedName>
        <fullName evidence="1">ATP-dependent DNA helicase</fullName>
        <ecNumber evidence="1">5.6.2.3</ecNumber>
    </recommendedName>
</protein>
<evidence type="ECO:0000313" key="6">
    <source>
        <dbReference type="Proteomes" id="UP001058974"/>
    </source>
</evidence>
<keyword evidence="1" id="KW-0347">Helicase</keyword>
<evidence type="ECO:0000256" key="1">
    <source>
        <dbReference type="RuleBase" id="RU363044"/>
    </source>
</evidence>
<evidence type="ECO:0000313" key="5">
    <source>
        <dbReference type="EMBL" id="KAI5399102.1"/>
    </source>
</evidence>
<dbReference type="Proteomes" id="UP001058974">
    <property type="component" value="Chromosome 6"/>
</dbReference>
<dbReference type="SUPFAM" id="SSF52540">
    <property type="entry name" value="P-loop containing nucleoside triphosphate hydrolases"/>
    <property type="match status" value="1"/>
</dbReference>
<dbReference type="EC" id="5.6.2.3" evidence="1"/>
<keyword evidence="1" id="KW-0227">DNA damage</keyword>
<evidence type="ECO:0000256" key="2">
    <source>
        <dbReference type="SAM" id="MobiDB-lite"/>
    </source>
</evidence>
<comment type="caution">
    <text evidence="5">The sequence shown here is derived from an EMBL/GenBank/DDBJ whole genome shotgun (WGS) entry which is preliminary data.</text>
</comment>
<keyword evidence="6" id="KW-1185">Reference proteome</keyword>
<dbReference type="GO" id="GO:0043139">
    <property type="term" value="F:5'-3' DNA helicase activity"/>
    <property type="evidence" value="ECO:0007669"/>
    <property type="project" value="UniProtKB-EC"/>
</dbReference>
<proteinExistence type="inferred from homology"/>
<comment type="cofactor">
    <cofactor evidence="1">
        <name>Mg(2+)</name>
        <dbReference type="ChEBI" id="CHEBI:18420"/>
    </cofactor>
</comment>
<dbReference type="GO" id="GO:0006310">
    <property type="term" value="P:DNA recombination"/>
    <property type="evidence" value="ECO:0007669"/>
    <property type="project" value="UniProtKB-KW"/>
</dbReference>
<feature type="domain" description="DNA helicase Pif1-like DEAD-box helicase" evidence="3">
    <location>
        <begin position="924"/>
        <end position="1068"/>
    </location>
</feature>
<keyword evidence="1" id="KW-0234">DNA repair</keyword>
<dbReference type="GO" id="GO:0016787">
    <property type="term" value="F:hydrolase activity"/>
    <property type="evidence" value="ECO:0007669"/>
    <property type="project" value="UniProtKB-KW"/>
</dbReference>
<dbReference type="GO" id="GO:0006281">
    <property type="term" value="P:DNA repair"/>
    <property type="evidence" value="ECO:0007669"/>
    <property type="project" value="UniProtKB-KW"/>
</dbReference>
<sequence length="1083" mass="125279">MSNEQRENNLSRRRENYRRRKEQEKQAQTSRHINSQSRVPFQNFTNMTFPRSHFQGTHDSEAGPSRITHVNDVALDRNCTSPNQQNITSQSDTDDMDVDEALEDAVISYVNMDARENGALSRRPQAEGKHFRQHIRSYNHVVSFTSIGVHVDENILASGRGIYTFRAQGAFYHNIGGFYPNEGIRPRFLQLYIYDTDNELHNRMQENPQLHQNVVHKLQKMLHQFNPFVIRFKQLSILPNISECSLILKERPRNHHQYNLPTAEQVAAIIVGCDADSMDYGRDINVIRCDGNLKKVQETKGYCDPLQYPVLFPFGTHGWDINTTNCNGRRVSCRAYYSYMLQIRPNDQSMLLNAGRLLQQYVVDNYVKIESGRLRWIKEHQSDIRSELYQGLHDALHVGETNAENIGKRTILPSSFIGSRRDMTQRYEDGMAIVLNGGKPDIFLTMTCNPSWSEITSELLPFQTPQDRPDLLTRIFRSKFEKLKDDVINKGVLGKVKSYMYVTEFQKRGLSHVHMLLVLESNDKLRDPKDYDSMVRAEIPKLECEPQLHEAVVRHMIHGPCGIINRKSPCMKDRHCKKRYPKQFLDETRQGTDSYPEYRRRFDESVSLGKDRSVDNRWVVPYNPWLLLKYDCHINVEICSSIKSIKYLYKYVYKGPDRVAMEVHKGSYMDEVQQYVDARWICAPEALWKIFRFTLYRLYPSVERLQIHLPNRHQVRFYDHQQIADVLNNERNSKTMLTQFFALNLRDPQARKYLYREIPEHYCWNKWDMEWHRPTSWEYLLTNNGMTFSTFKKSAEDRGFLETDHSIRYCLVEATSLRMPYALRRLFVTILIFCEPTDVRGLWNEFFTHMVEDYQTANNVVESNLTNMLLKDLNELLNLHGKKIDDYDLPSLPPNTIDRGAVPNIIQEELAIDIPNEDIESIAKLNNDQMIAFNTIMNVIVQKHSGVFFVDGPGGTGKTFLYRTLMASLRSRGEIVLATASSGIAATLLPGGRTAHSRFKIPIDIQPSSICGIEKQKDLANLIRVAAAIIWDEAPMTNKNCLEALDRSLQDICSNNAPFGGKILIMGGGGGFSSSSSCCKKRY</sequence>
<feature type="region of interest" description="Disordered" evidence="2">
    <location>
        <begin position="1"/>
        <end position="41"/>
    </location>
</feature>
<accession>A0A9D4WCA8</accession>
<keyword evidence="1" id="KW-0547">Nucleotide-binding</keyword>
<keyword evidence="1" id="KW-0233">DNA recombination</keyword>
<reference evidence="5 6" key="1">
    <citation type="journal article" date="2022" name="Nat. Genet.">
        <title>Improved pea reference genome and pan-genome highlight genomic features and evolutionary characteristics.</title>
        <authorList>
            <person name="Yang T."/>
            <person name="Liu R."/>
            <person name="Luo Y."/>
            <person name="Hu S."/>
            <person name="Wang D."/>
            <person name="Wang C."/>
            <person name="Pandey M.K."/>
            <person name="Ge S."/>
            <person name="Xu Q."/>
            <person name="Li N."/>
            <person name="Li G."/>
            <person name="Huang Y."/>
            <person name="Saxena R.K."/>
            <person name="Ji Y."/>
            <person name="Li M."/>
            <person name="Yan X."/>
            <person name="He Y."/>
            <person name="Liu Y."/>
            <person name="Wang X."/>
            <person name="Xiang C."/>
            <person name="Varshney R.K."/>
            <person name="Ding H."/>
            <person name="Gao S."/>
            <person name="Zong X."/>
        </authorList>
    </citation>
    <scope>NUCLEOTIDE SEQUENCE [LARGE SCALE GENOMIC DNA]</scope>
    <source>
        <strain evidence="5 6">cv. Zhongwan 6</strain>
    </source>
</reference>
<comment type="similarity">
    <text evidence="1">Belongs to the helicase family.</text>
</comment>
<dbReference type="InterPro" id="IPR025476">
    <property type="entry name" value="Helitron_helicase-like"/>
</dbReference>
<gene>
    <name evidence="5" type="ORF">KIW84_064466</name>
</gene>
<feature type="compositionally biased region" description="Basic and acidic residues" evidence="2">
    <location>
        <begin position="1"/>
        <end position="14"/>
    </location>
</feature>
<name>A0A9D4WCA8_PEA</name>
<dbReference type="GO" id="GO:0000723">
    <property type="term" value="P:telomere maintenance"/>
    <property type="evidence" value="ECO:0007669"/>
    <property type="project" value="InterPro"/>
</dbReference>
<dbReference type="InterPro" id="IPR010285">
    <property type="entry name" value="DNA_helicase_pif1-like_DEAD"/>
</dbReference>
<feature type="compositionally biased region" description="Polar residues" evidence="2">
    <location>
        <begin position="26"/>
        <end position="41"/>
    </location>
</feature>
<dbReference type="AlphaFoldDB" id="A0A9D4WCA8"/>
<dbReference type="Gene3D" id="3.40.50.300">
    <property type="entry name" value="P-loop containing nucleotide triphosphate hydrolases"/>
    <property type="match status" value="1"/>
</dbReference>
<keyword evidence="1" id="KW-0378">Hydrolase</keyword>
<dbReference type="Pfam" id="PF05970">
    <property type="entry name" value="PIF1"/>
    <property type="match status" value="1"/>
</dbReference>